<feature type="transmembrane region" description="Helical" evidence="9">
    <location>
        <begin position="1486"/>
        <end position="1508"/>
    </location>
</feature>
<dbReference type="CDD" id="cd00055">
    <property type="entry name" value="EGF_Lam"/>
    <property type="match status" value="1"/>
</dbReference>
<feature type="domain" description="Fibronectin type-III" evidence="10">
    <location>
        <begin position="705"/>
        <end position="804"/>
    </location>
</feature>
<dbReference type="PROSITE" id="PS50853">
    <property type="entry name" value="FN3"/>
    <property type="match status" value="10"/>
</dbReference>
<dbReference type="PRINTS" id="PR00014">
    <property type="entry name" value="FNTYPEIII"/>
</dbReference>
<dbReference type="EMBL" id="JAPDFW010000120">
    <property type="protein sequence ID" value="KAJ5068112.1"/>
    <property type="molecule type" value="Genomic_DNA"/>
</dbReference>
<reference evidence="11" key="1">
    <citation type="submission" date="2022-10" db="EMBL/GenBank/DDBJ databases">
        <title>Novel sulphate-reducing endosymbionts in the free-living metamonad Anaeramoeba.</title>
        <authorList>
            <person name="Jerlstrom-Hultqvist J."/>
            <person name="Cepicka I."/>
            <person name="Gallot-Lavallee L."/>
            <person name="Salas-Leiva D."/>
            <person name="Curtis B.A."/>
            <person name="Zahonova K."/>
            <person name="Pipaliya S."/>
            <person name="Dacks J."/>
            <person name="Roger A.J."/>
        </authorList>
    </citation>
    <scope>NUCLEOTIDE SEQUENCE</scope>
    <source>
        <strain evidence="11">BMAN</strain>
    </source>
</reference>
<dbReference type="SUPFAM" id="SSF49265">
    <property type="entry name" value="Fibronectin type III"/>
    <property type="match status" value="6"/>
</dbReference>
<evidence type="ECO:0000256" key="9">
    <source>
        <dbReference type="SAM" id="Phobius"/>
    </source>
</evidence>
<dbReference type="Gene3D" id="2.60.40.10">
    <property type="entry name" value="Immunoglobulins"/>
    <property type="match status" value="12"/>
</dbReference>
<feature type="domain" description="Fibronectin type-III" evidence="10">
    <location>
        <begin position="806"/>
        <end position="908"/>
    </location>
</feature>
<feature type="domain" description="Fibronectin type-III" evidence="10">
    <location>
        <begin position="328"/>
        <end position="416"/>
    </location>
</feature>
<dbReference type="InterPro" id="IPR006626">
    <property type="entry name" value="PbH1"/>
</dbReference>
<feature type="domain" description="Fibronectin type-III" evidence="10">
    <location>
        <begin position="1195"/>
        <end position="1291"/>
    </location>
</feature>
<evidence type="ECO:0000313" key="12">
    <source>
        <dbReference type="Proteomes" id="UP001149090"/>
    </source>
</evidence>
<evidence type="ECO:0000256" key="1">
    <source>
        <dbReference type="ARBA" id="ARBA00004196"/>
    </source>
</evidence>
<dbReference type="Proteomes" id="UP001149090">
    <property type="component" value="Unassembled WGS sequence"/>
</dbReference>
<feature type="transmembrane region" description="Helical" evidence="9">
    <location>
        <begin position="7"/>
        <end position="28"/>
    </location>
</feature>
<dbReference type="PANTHER" id="PTHR13817:SF73">
    <property type="entry name" value="FIBRONECTIN TYPE-III DOMAIN-CONTAINING PROTEIN"/>
    <property type="match status" value="1"/>
</dbReference>
<proteinExistence type="predicted"/>
<evidence type="ECO:0000259" key="10">
    <source>
        <dbReference type="PROSITE" id="PS50853"/>
    </source>
</evidence>
<organism evidence="11 12">
    <name type="scientific">Anaeramoeba ignava</name>
    <name type="common">Anaerobic marine amoeba</name>
    <dbReference type="NCBI Taxonomy" id="1746090"/>
    <lineage>
        <taxon>Eukaryota</taxon>
        <taxon>Metamonada</taxon>
        <taxon>Anaeramoebidae</taxon>
        <taxon>Anaeramoeba</taxon>
    </lineage>
</organism>
<keyword evidence="9" id="KW-0812">Transmembrane</keyword>
<evidence type="ECO:0000256" key="5">
    <source>
        <dbReference type="ARBA" id="ARBA00022729"/>
    </source>
</evidence>
<evidence type="ECO:0000256" key="8">
    <source>
        <dbReference type="ARBA" id="ARBA00023237"/>
    </source>
</evidence>
<evidence type="ECO:0000256" key="4">
    <source>
        <dbReference type="ARBA" id="ARBA00022525"/>
    </source>
</evidence>
<feature type="domain" description="Fibronectin type-III" evidence="10">
    <location>
        <begin position="1381"/>
        <end position="1474"/>
    </location>
</feature>
<feature type="domain" description="Fibronectin type-III" evidence="10">
    <location>
        <begin position="611"/>
        <end position="703"/>
    </location>
</feature>
<dbReference type="InterPro" id="IPR003961">
    <property type="entry name" value="FN3_dom"/>
</dbReference>
<dbReference type="SUPFAM" id="SSF51126">
    <property type="entry name" value="Pectin lyase-like"/>
    <property type="match status" value="1"/>
</dbReference>
<dbReference type="InterPro" id="IPR002049">
    <property type="entry name" value="LE_dom"/>
</dbReference>
<dbReference type="InterPro" id="IPR013783">
    <property type="entry name" value="Ig-like_fold"/>
</dbReference>
<evidence type="ECO:0000256" key="3">
    <source>
        <dbReference type="ARBA" id="ARBA00004613"/>
    </source>
</evidence>
<dbReference type="PANTHER" id="PTHR13817">
    <property type="entry name" value="TITIN"/>
    <property type="match status" value="1"/>
</dbReference>
<dbReference type="SMART" id="SM00710">
    <property type="entry name" value="PbH1"/>
    <property type="match status" value="6"/>
</dbReference>
<dbReference type="InterPro" id="IPR036116">
    <property type="entry name" value="FN3_sf"/>
</dbReference>
<evidence type="ECO:0000313" key="11">
    <source>
        <dbReference type="EMBL" id="KAJ5068112.1"/>
    </source>
</evidence>
<dbReference type="Pfam" id="PF00041">
    <property type="entry name" value="fn3"/>
    <property type="match status" value="9"/>
</dbReference>
<feature type="domain" description="Fibronectin type-III" evidence="10">
    <location>
        <begin position="909"/>
        <end position="1005"/>
    </location>
</feature>
<comment type="subcellular location">
    <subcellularLocation>
        <location evidence="1">Cell envelope</location>
    </subcellularLocation>
    <subcellularLocation>
        <location evidence="2">Cell outer membrane</location>
    </subcellularLocation>
    <subcellularLocation>
        <location evidence="3">Secreted</location>
    </subcellularLocation>
</comment>
<evidence type="ECO:0000256" key="6">
    <source>
        <dbReference type="ARBA" id="ARBA00022737"/>
    </source>
</evidence>
<dbReference type="GO" id="GO:0005576">
    <property type="term" value="C:extracellular region"/>
    <property type="evidence" value="ECO:0007669"/>
    <property type="project" value="UniProtKB-SubCell"/>
</dbReference>
<dbReference type="NCBIfam" id="TIGR01376">
    <property type="entry name" value="POMP_repeat"/>
    <property type="match status" value="1"/>
</dbReference>
<accession>A0A9Q0R5I9</accession>
<dbReference type="SMART" id="SM01411">
    <property type="entry name" value="Ephrin_rec_like"/>
    <property type="match status" value="1"/>
</dbReference>
<gene>
    <name evidence="11" type="ORF">M0811_12572</name>
</gene>
<name>A0A9Q0R5I9_ANAIG</name>
<protein>
    <submittedName>
        <fullName evidence="11">Titin-like</fullName>
    </submittedName>
</protein>
<keyword evidence="5" id="KW-0732">Signal</keyword>
<keyword evidence="6" id="KW-0677">Repeat</keyword>
<feature type="domain" description="Fibronectin type-III" evidence="10">
    <location>
        <begin position="521"/>
        <end position="609"/>
    </location>
</feature>
<keyword evidence="4" id="KW-0964">Secreted</keyword>
<comment type="caution">
    <text evidence="11">The sequence shown here is derived from an EMBL/GenBank/DDBJ whole genome shotgun (WGS) entry which is preliminary data.</text>
</comment>
<keyword evidence="12" id="KW-1185">Reference proteome</keyword>
<dbReference type="InterPro" id="IPR003368">
    <property type="entry name" value="POMP_repeat"/>
</dbReference>
<dbReference type="InterPro" id="IPR050964">
    <property type="entry name" value="Striated_Muscle_Regulatory"/>
</dbReference>
<evidence type="ECO:0000256" key="7">
    <source>
        <dbReference type="ARBA" id="ARBA00023136"/>
    </source>
</evidence>
<keyword evidence="7 9" id="KW-0472">Membrane</keyword>
<dbReference type="InterPro" id="IPR011050">
    <property type="entry name" value="Pectin_lyase_fold/virulence"/>
</dbReference>
<dbReference type="Gene3D" id="2.10.50.10">
    <property type="entry name" value="Tumor Necrosis Factor Receptor, subunit A, domain 2"/>
    <property type="match status" value="1"/>
</dbReference>
<feature type="domain" description="Fibronectin type-III" evidence="10">
    <location>
        <begin position="418"/>
        <end position="518"/>
    </location>
</feature>
<feature type="domain" description="Fibronectin type-III" evidence="10">
    <location>
        <begin position="1099"/>
        <end position="1190"/>
    </location>
</feature>
<keyword evidence="9" id="KW-1133">Transmembrane helix</keyword>
<evidence type="ECO:0000256" key="2">
    <source>
        <dbReference type="ARBA" id="ARBA00004442"/>
    </source>
</evidence>
<dbReference type="SMART" id="SM00060">
    <property type="entry name" value="FN3"/>
    <property type="match status" value="12"/>
</dbReference>
<dbReference type="CDD" id="cd00063">
    <property type="entry name" value="FN3"/>
    <property type="match status" value="12"/>
</dbReference>
<dbReference type="OrthoDB" id="10253954at2759"/>
<keyword evidence="8" id="KW-0998">Cell outer membrane</keyword>
<sequence>MQKLIKIIILIFVFLPIFVTSIPCNFYVDRHGEDNSKCSESSPCQHIEAAISLLKADGQGICINEGIYYISKTLEHSEYAFHLIGLDGSDVTEINGGNVLQCLYYKLKVTQPEIFVIGITFQDCLSEKNGGAIEMQCEQPLQTNVIRNCYFYKNNARNSGGAIYADNCHLSLQNLRIEGNQADNTGGGFACYSEVDHPDIEFNNVTIVDNEGGEPLNIDDILPGSGSFISPKAPLHSCTYNNSAEILKDCNLCFNGGNCQPNGECVCQPGSGQPSPQCEFCELGYYSDLGQDCMECENDKYAPQKGTIQCLDCPEGSTTDGPGQYECTPQQVTNVHLITATSTSLKIGWTNPTLFSIDGYAIYYKLEGNPEIKIPISGSRTWIEITNLESGNYTIEIAAHNSQGYGEKTPPYPFQTLPPSSPSEVTNLQESTQEKTSTSWKIVWSHPLNDGGSPITTYEIGYCEIGKDDWVYHNVSTSITSYVANGLLSGEYNVTVRAANNYHFGNISNITIWTLPAISPSIMDPVSLHSKTSVSLELTWIPPTSNGGKLIYGYEIIGYGPQSIQIEVENITTYNITGLLSGEYSIKIRALNGIPGNFSISVNFSTDDPKPPSKIENIQFISNTQSSINFNWTIPENGGSSLIGYRLSYRISGSNDSWTYVTISPPINIYEIDSLLNGSYDIIIQAKNEKGLGIESDIVTFNTASPTEPSQIITANKIEGESTSISLEWEEPFNGGLLIDNYQIDYKVSTDLEFNESAFTNSTNTSITINGLQSGKNYSFIIRASNQIGWGNFSIIFTFSTGNSSTPSAVQHLQSISSTSTSITLQWEEPSNTGGEEIIKYTIYYKRLDYPGWLYNNYFVEPSQSIFNYTITGLLSSNYTINVTASNLNGEGDISSINTQTQLPTTPDQPRNISLISSTKGSVYITWQQPLSNGGAQITNYSISWESIDEGTTTGNIMIPSTPLSRNLSVNYSGNYTIYISAINIAGNGTNQTSSVETLSATVPEQINELTHNGSTTTSFSIGWKRPYHGGKEILYFDINCTDGESIFEYTLQTSNQSIIYEVTNLFYATYSCQVSSNNSIGRSLISNPCDFYTLYPSAPSSVRNISLINRTSSSLFLNWIEPLSTGGKPIYTYEITHNHSFNAIETNSTETYFNLTELESGNYSIQIWAKNSRGASPDCDPFNTETLEAQIPFSVDTFRADDVNRYSIKYKWNQPPSSGKPILSYIFTVNQTIDSTIVTNQTLSNTTFEYLVNGLNHSSNYTAQIFAINVLGAGTPITIINETRGFIPEQISEVNSTSYYYQVLFEWIYDDPDLTGYTINITSNDNTTNKTIKVLNPTASSSIITNLIPATDYEIIIRAEIYQNYSEWSLPYSVRTLDYHPEKIQNISMIRKTDTSLTLEWNEPRNNGQPITKYNLDISDETGIIEFIIEAATNSVVIGDLNSTTTYLIQISAVNDIGEGEWSDIMNFTTDSKQETSSSNSKAPVYIGVGVSAGVVVVGLGLFIFFYRRKKAVKVTASVNVYSVNDDDDDLGRDLDERNNGLDKKGDEDDVSSIVMQTIKAEEDLYLESVKHESSVFSTTKLN</sequence>